<dbReference type="PANTHER" id="PTHR45011:SF1">
    <property type="entry name" value="DAP3-BINDING CELL DEATH ENHANCER 1"/>
    <property type="match status" value="1"/>
</dbReference>
<dbReference type="SMART" id="SM00671">
    <property type="entry name" value="SEL1"/>
    <property type="match status" value="3"/>
</dbReference>
<proteinExistence type="predicted"/>
<evidence type="ECO:0000256" key="4">
    <source>
        <dbReference type="SAM" id="SignalP"/>
    </source>
</evidence>
<gene>
    <name evidence="5" type="ORF">PYE51_06915</name>
</gene>
<dbReference type="Pfam" id="PF08238">
    <property type="entry name" value="Sel1"/>
    <property type="match status" value="3"/>
</dbReference>
<keyword evidence="3" id="KW-0812">Transmembrane</keyword>
<keyword evidence="2" id="KW-0175">Coiled coil</keyword>
<dbReference type="InterPro" id="IPR052748">
    <property type="entry name" value="ISR_Activator"/>
</dbReference>
<evidence type="ECO:0000313" key="5">
    <source>
        <dbReference type="EMBL" id="WGK80416.1"/>
    </source>
</evidence>
<dbReference type="AlphaFoldDB" id="A0AAX3TZQ7"/>
<dbReference type="Proteomes" id="UP001239257">
    <property type="component" value="Chromosome 1"/>
</dbReference>
<dbReference type="PANTHER" id="PTHR45011">
    <property type="entry name" value="DAP3-BINDING CELL DEATH ENHANCER 1"/>
    <property type="match status" value="1"/>
</dbReference>
<dbReference type="EMBL" id="CP118709">
    <property type="protein sequence ID" value="WGK80416.1"/>
    <property type="molecule type" value="Genomic_DNA"/>
</dbReference>
<dbReference type="SUPFAM" id="SSF81901">
    <property type="entry name" value="HCP-like"/>
    <property type="match status" value="1"/>
</dbReference>
<dbReference type="Gene3D" id="1.10.287.110">
    <property type="entry name" value="DnaJ domain"/>
    <property type="match status" value="1"/>
</dbReference>
<accession>A0AAX3TZQ7</accession>
<evidence type="ECO:0000313" key="6">
    <source>
        <dbReference type="Proteomes" id="UP001239257"/>
    </source>
</evidence>
<dbReference type="InterPro" id="IPR006597">
    <property type="entry name" value="Sel1-like"/>
</dbReference>
<keyword evidence="1" id="KW-0143">Chaperone</keyword>
<dbReference type="SUPFAM" id="SSF46565">
    <property type="entry name" value="Chaperone J-domain"/>
    <property type="match status" value="1"/>
</dbReference>
<keyword evidence="3" id="KW-1133">Transmembrane helix</keyword>
<protein>
    <recommendedName>
        <fullName evidence="7">J domain-containing protein</fullName>
    </recommendedName>
</protein>
<name>A0AAX3TZQ7_9VIBR</name>
<sequence length="332" mass="37659">MRFVLSLCLLISSFVMADSLTELTAQAQQQNPNAQYQLALSYQQGNGVVKNLDNAFYWYQQAAHNDHPLAKLKLADAYLKGLGTTQSTSQAIFWLTDLATTGNIDAQLRLAQLYETLPSSPSPLELSEIWYHAAAAENTQAEEGYARVLEEKFNKQRAKQISSIEQLNSAFTTTSEEEASISSAPTTKPQADIMTDYLSLIVLAIICLVTWCIYRFLIKRHRKNKNQANNKLQKDNQSQAFVIKQQKRQLETLFRELKRLQQLHANQSQDQKLLLACTLFGFKPSALPDEKAIKLRYKQLSKIYHPDLKGSQDEMKRLNAALKIILCSVNKK</sequence>
<keyword evidence="4" id="KW-0732">Signal</keyword>
<feature type="signal peptide" evidence="4">
    <location>
        <begin position="1"/>
        <end position="17"/>
    </location>
</feature>
<evidence type="ECO:0000256" key="3">
    <source>
        <dbReference type="SAM" id="Phobius"/>
    </source>
</evidence>
<feature type="coiled-coil region" evidence="2">
    <location>
        <begin position="218"/>
        <end position="270"/>
    </location>
</feature>
<reference evidence="5" key="1">
    <citation type="submission" date="2022-02" db="EMBL/GenBank/DDBJ databases">
        <title>Emergence and expansion in Europe of a Vibrio aestuarianus clonal complex pathogenic for oysters.</title>
        <authorList>
            <person name="Mesnil A."/>
            <person name="Travers M.-A."/>
        </authorList>
    </citation>
    <scope>NUCLEOTIDE SEQUENCE</scope>
    <source>
        <strain evidence="5">U29</strain>
    </source>
</reference>
<evidence type="ECO:0000256" key="2">
    <source>
        <dbReference type="SAM" id="Coils"/>
    </source>
</evidence>
<dbReference type="InterPro" id="IPR011990">
    <property type="entry name" value="TPR-like_helical_dom_sf"/>
</dbReference>
<organism evidence="5 6">
    <name type="scientific">Vibrio aestuarianus</name>
    <dbReference type="NCBI Taxonomy" id="28171"/>
    <lineage>
        <taxon>Bacteria</taxon>
        <taxon>Pseudomonadati</taxon>
        <taxon>Pseudomonadota</taxon>
        <taxon>Gammaproteobacteria</taxon>
        <taxon>Vibrionales</taxon>
        <taxon>Vibrionaceae</taxon>
        <taxon>Vibrio</taxon>
    </lineage>
</organism>
<evidence type="ECO:0008006" key="7">
    <source>
        <dbReference type="Google" id="ProtNLM"/>
    </source>
</evidence>
<feature type="transmembrane region" description="Helical" evidence="3">
    <location>
        <begin position="197"/>
        <end position="217"/>
    </location>
</feature>
<dbReference type="Gene3D" id="1.25.40.10">
    <property type="entry name" value="Tetratricopeptide repeat domain"/>
    <property type="match status" value="1"/>
</dbReference>
<dbReference type="RefSeq" id="WP_253822772.1">
    <property type="nucleotide sequence ID" value="NZ_CP118709.1"/>
</dbReference>
<evidence type="ECO:0000256" key="1">
    <source>
        <dbReference type="ARBA" id="ARBA00023186"/>
    </source>
</evidence>
<dbReference type="InterPro" id="IPR036869">
    <property type="entry name" value="J_dom_sf"/>
</dbReference>
<keyword evidence="3" id="KW-0472">Membrane</keyword>
<feature type="chain" id="PRO_5043623678" description="J domain-containing protein" evidence="4">
    <location>
        <begin position="18"/>
        <end position="332"/>
    </location>
</feature>